<proteinExistence type="predicted"/>
<dbReference type="KEGG" id="ngk:NGK_1405"/>
<dbReference type="AlphaFoldDB" id="B4RMP5"/>
<accession>B4RMP5</accession>
<organism evidence="1 2">
    <name type="scientific">Neisseria gonorrhoeae (strain NCCP11945)</name>
    <dbReference type="NCBI Taxonomy" id="521006"/>
    <lineage>
        <taxon>Bacteria</taxon>
        <taxon>Pseudomonadati</taxon>
        <taxon>Pseudomonadota</taxon>
        <taxon>Betaproteobacteria</taxon>
        <taxon>Neisseriales</taxon>
        <taxon>Neisseriaceae</taxon>
        <taxon>Neisseria</taxon>
    </lineage>
</organism>
<evidence type="ECO:0000313" key="1">
    <source>
        <dbReference type="EMBL" id="ACF30078.1"/>
    </source>
</evidence>
<dbReference type="HOGENOM" id="CLU_3236454_0_0_4"/>
<gene>
    <name evidence="1" type="ordered locus">NGK_1405</name>
</gene>
<protein>
    <submittedName>
        <fullName evidence="1">Uncharacterized protein</fullName>
    </submittedName>
</protein>
<sequence length="43" mass="4878">MPSEFVSDGISASSKRVSATQFCKLIFCPVWRLKLLHHISIML</sequence>
<evidence type="ECO:0000313" key="2">
    <source>
        <dbReference type="Proteomes" id="UP000002564"/>
    </source>
</evidence>
<name>B4RMP5_NEIG2</name>
<dbReference type="EMBL" id="CP001050">
    <property type="protein sequence ID" value="ACF30078.1"/>
    <property type="molecule type" value="Genomic_DNA"/>
</dbReference>
<dbReference type="Proteomes" id="UP000002564">
    <property type="component" value="Chromosome"/>
</dbReference>
<reference evidence="1 2" key="1">
    <citation type="journal article" date="2008" name="J. Bacteriol.">
        <title>Complete genome sequence of Neisseria gonorrhoeae NCCP11945.</title>
        <authorList>
            <person name="Chung G.T."/>
            <person name="Yoo J.S."/>
            <person name="Oh H.B."/>
            <person name="Lee Y.S."/>
            <person name="Cha S.H."/>
            <person name="Kim S.J."/>
            <person name="Yoo C.K."/>
        </authorList>
    </citation>
    <scope>NUCLEOTIDE SEQUENCE [LARGE SCALE GENOMIC DNA]</scope>
    <source>
        <strain evidence="1 2">NCCP11945</strain>
    </source>
</reference>